<accession>A0AAV9X0S6</accession>
<dbReference type="Proteomes" id="UP001365542">
    <property type="component" value="Unassembled WGS sequence"/>
</dbReference>
<feature type="transmembrane region" description="Helical" evidence="1">
    <location>
        <begin position="55"/>
        <end position="75"/>
    </location>
</feature>
<keyword evidence="1" id="KW-1133">Transmembrane helix</keyword>
<evidence type="ECO:0000256" key="1">
    <source>
        <dbReference type="SAM" id="Phobius"/>
    </source>
</evidence>
<keyword evidence="3" id="KW-1185">Reference proteome</keyword>
<evidence type="ECO:0000313" key="3">
    <source>
        <dbReference type="Proteomes" id="UP001365542"/>
    </source>
</evidence>
<keyword evidence="1" id="KW-0812">Transmembrane</keyword>
<evidence type="ECO:0000313" key="2">
    <source>
        <dbReference type="EMBL" id="KAK6531669.1"/>
    </source>
</evidence>
<comment type="caution">
    <text evidence="2">The sequence shown here is derived from an EMBL/GenBank/DDBJ whole genome shotgun (WGS) entry which is preliminary data.</text>
</comment>
<organism evidence="2 3">
    <name type="scientific">Orbilia ellipsospora</name>
    <dbReference type="NCBI Taxonomy" id="2528407"/>
    <lineage>
        <taxon>Eukaryota</taxon>
        <taxon>Fungi</taxon>
        <taxon>Dikarya</taxon>
        <taxon>Ascomycota</taxon>
        <taxon>Pezizomycotina</taxon>
        <taxon>Orbiliomycetes</taxon>
        <taxon>Orbiliales</taxon>
        <taxon>Orbiliaceae</taxon>
        <taxon>Orbilia</taxon>
    </lineage>
</organism>
<keyword evidence="1" id="KW-0472">Membrane</keyword>
<feature type="transmembrane region" description="Helical" evidence="1">
    <location>
        <begin position="20"/>
        <end position="43"/>
    </location>
</feature>
<proteinExistence type="predicted"/>
<sequence length="185" mass="21497">MHFAFYKLSNSPNPRVQYLYTCYTLLLILIQLYVLFAVVNHILLLSNSQMGFDPLLVFHSFPSWVTSVAMLMRFIEHVQMKNFEDWIGAVSRGETVGRFDGVFAALWAVPYVMVPFAIFGAYTYLGAMYLVPLPLIFGFTLSRWLYRRMGKEYQNGEYAKVSTREDIDESNDGLPLYEERDRQVV</sequence>
<dbReference type="EMBL" id="JAVHJO010000012">
    <property type="protein sequence ID" value="KAK6531669.1"/>
    <property type="molecule type" value="Genomic_DNA"/>
</dbReference>
<name>A0AAV9X0S6_9PEZI</name>
<protein>
    <submittedName>
        <fullName evidence="2">Uncharacterized protein</fullName>
    </submittedName>
</protein>
<dbReference type="AlphaFoldDB" id="A0AAV9X0S6"/>
<feature type="transmembrane region" description="Helical" evidence="1">
    <location>
        <begin position="102"/>
        <end position="122"/>
    </location>
</feature>
<gene>
    <name evidence="2" type="ORF">TWF694_002845</name>
</gene>
<feature type="transmembrane region" description="Helical" evidence="1">
    <location>
        <begin position="128"/>
        <end position="146"/>
    </location>
</feature>
<reference evidence="2 3" key="1">
    <citation type="submission" date="2019-10" db="EMBL/GenBank/DDBJ databases">
        <authorList>
            <person name="Palmer J.M."/>
        </authorList>
    </citation>
    <scope>NUCLEOTIDE SEQUENCE [LARGE SCALE GENOMIC DNA]</scope>
    <source>
        <strain evidence="2 3">TWF694</strain>
    </source>
</reference>